<sequence length="310" mass="36353">MSEKVLTIQIVSMRETIGKDYLPDENLMLNKAEKISSVGLWTIRRMLAKDWTTESMQLWEQLRSLVLQYPTASTYDWQNNEYLQKLYITSGEKRNQYIYSQYSDFNDVTIDFGNDKVAFKNSKRAKIKGNSDEVAIYEMSEKESGLQAILRYPGMKAHFEEMGYALKFEMNEYLLSPVLFHNIYKGALGEVAGKFILKRELGIELSPITVPEYFEFFDYKLSDDVYVDFKNWKFTYVQDRDEIRKDILRKLEAIGAKRVYIINVVSDKNYKPSAIVDQCLVEIPMLIREDGTVCYENLHMICKEDFENVN</sequence>
<name>A0A414SSH9_9FIRM</name>
<evidence type="ECO:0000313" key="2">
    <source>
        <dbReference type="Proteomes" id="UP000284051"/>
    </source>
</evidence>
<reference evidence="1 2" key="1">
    <citation type="submission" date="2018-08" db="EMBL/GenBank/DDBJ databases">
        <title>A genome reference for cultivated species of the human gut microbiota.</title>
        <authorList>
            <person name="Zou Y."/>
            <person name="Xue W."/>
            <person name="Luo G."/>
        </authorList>
    </citation>
    <scope>NUCLEOTIDE SEQUENCE [LARGE SCALE GENOMIC DNA]</scope>
    <source>
        <strain evidence="1 2">AM22-21LB</strain>
    </source>
</reference>
<protein>
    <submittedName>
        <fullName evidence="1">Uncharacterized protein</fullName>
    </submittedName>
</protein>
<comment type="caution">
    <text evidence="1">The sequence shown here is derived from an EMBL/GenBank/DDBJ whole genome shotgun (WGS) entry which is preliminary data.</text>
</comment>
<dbReference type="EMBL" id="QRID01000035">
    <property type="protein sequence ID" value="RHG24096.1"/>
    <property type="molecule type" value="Genomic_DNA"/>
</dbReference>
<accession>A0A414SSH9</accession>
<gene>
    <name evidence="1" type="ORF">DW264_18510</name>
</gene>
<evidence type="ECO:0000313" key="1">
    <source>
        <dbReference type="EMBL" id="RHG24096.1"/>
    </source>
</evidence>
<dbReference type="Proteomes" id="UP000284051">
    <property type="component" value="Unassembled WGS sequence"/>
</dbReference>
<proteinExistence type="predicted"/>
<organism evidence="1 2">
    <name type="scientific">Roseburia intestinalis</name>
    <dbReference type="NCBI Taxonomy" id="166486"/>
    <lineage>
        <taxon>Bacteria</taxon>
        <taxon>Bacillati</taxon>
        <taxon>Bacillota</taxon>
        <taxon>Clostridia</taxon>
        <taxon>Lachnospirales</taxon>
        <taxon>Lachnospiraceae</taxon>
        <taxon>Roseburia</taxon>
    </lineage>
</organism>
<dbReference type="AlphaFoldDB" id="A0A414SSH9"/>